<dbReference type="Pfam" id="PF04463">
    <property type="entry name" value="2-thiour_desulf"/>
    <property type="match status" value="1"/>
</dbReference>
<organism evidence="2 3">
    <name type="scientific">Caldimicrobium thiodismutans</name>
    <dbReference type="NCBI Taxonomy" id="1653476"/>
    <lineage>
        <taxon>Bacteria</taxon>
        <taxon>Pseudomonadati</taxon>
        <taxon>Thermodesulfobacteriota</taxon>
        <taxon>Thermodesulfobacteria</taxon>
        <taxon>Thermodesulfobacteriales</taxon>
        <taxon>Thermodesulfobacteriaceae</taxon>
        <taxon>Caldimicrobium</taxon>
    </lineage>
</organism>
<dbReference type="EMBL" id="AP014945">
    <property type="protein sequence ID" value="BAU22962.1"/>
    <property type="molecule type" value="Genomic_DNA"/>
</dbReference>
<dbReference type="AlphaFoldDB" id="A0A0U5AM97"/>
<dbReference type="Proteomes" id="UP000068196">
    <property type="component" value="Chromosome"/>
</dbReference>
<dbReference type="PANTHER" id="PTHR30087">
    <property type="entry name" value="INNER MEMBRANE PROTEIN"/>
    <property type="match status" value="1"/>
</dbReference>
<evidence type="ECO:0000313" key="3">
    <source>
        <dbReference type="Proteomes" id="UP000068196"/>
    </source>
</evidence>
<keyword evidence="3" id="KW-1185">Reference proteome</keyword>
<gene>
    <name evidence="2" type="ORF">THC_0568</name>
</gene>
<feature type="domain" description="DUF1722" evidence="1">
    <location>
        <begin position="179"/>
        <end position="293"/>
    </location>
</feature>
<dbReference type="Pfam" id="PF08349">
    <property type="entry name" value="DUF1722"/>
    <property type="match status" value="1"/>
</dbReference>
<proteinExistence type="predicted"/>
<dbReference type="STRING" id="1653476.THC_0568"/>
<name>A0A0U5AM97_9BACT</name>
<protein>
    <recommendedName>
        <fullName evidence="1">DUF1722 domain-containing protein</fullName>
    </recommendedName>
</protein>
<reference evidence="3" key="2">
    <citation type="journal article" date="2016" name="Int. J. Syst. Evol. Microbiol.">
        <title>Caldimicrobium thiodismutans sp. nov., a sulfur-disproportionating bacterium isolated from a hot spring.</title>
        <authorList>
            <person name="Kojima H."/>
            <person name="Umezawa K."/>
            <person name="Fukui M."/>
        </authorList>
    </citation>
    <scope>NUCLEOTIDE SEQUENCE [LARGE SCALE GENOMIC DNA]</scope>
    <source>
        <strain evidence="3">TF1</strain>
    </source>
</reference>
<sequence length="297" mass="34947">MLISRCFFEEVRYDGGKIVDPLVEKLKPFIEAIPFCPEAEFGLGIPRPKIRVLKKYNQRIIWQEDTRRDLTFEMRNFFIQYLASLSQIDGALLKSKSPSCGVGTATLYEDDKKVGKTDGLFAHIFKKVFPDLPLEDEGRLRDKSLYYNFLTRIFILSRFRVEVKIENPKSLLDFHTRAKFLLKTYHEELTKEMGRLLARAESEEGKFLHYETLLKEALKKRPDRKKHANTLYHLAGYFTKRISPKERHHLIHLIEKFGLGKVDLHVPLELIKSFALRFDENYILSQIYLEPFPAELY</sequence>
<accession>A0A0U5AM97</accession>
<evidence type="ECO:0000259" key="1">
    <source>
        <dbReference type="Pfam" id="PF08349"/>
    </source>
</evidence>
<evidence type="ECO:0000313" key="2">
    <source>
        <dbReference type="EMBL" id="BAU22962.1"/>
    </source>
</evidence>
<reference evidence="2 3" key="1">
    <citation type="journal article" date="2016" name="Int. J. Syst. Evol. Microbiol.">
        <title>Caldimicrobium thiodismutans sp. nov., a sulfur-disproportionating bacterium isolated from a hot spring, and emended description of the genus Caldimicrobium.</title>
        <authorList>
            <person name="Kojima H."/>
            <person name="Umezawa K."/>
            <person name="Fukui M."/>
        </authorList>
    </citation>
    <scope>NUCLEOTIDE SEQUENCE [LARGE SCALE GENOMIC DNA]</scope>
    <source>
        <strain evidence="2 3">TF1</strain>
    </source>
</reference>
<dbReference type="InterPro" id="IPR013560">
    <property type="entry name" value="DUF1722"/>
</dbReference>
<dbReference type="InterPro" id="IPR007553">
    <property type="entry name" value="2-thiour_desulf"/>
</dbReference>
<dbReference type="PANTHER" id="PTHR30087:SF0">
    <property type="entry name" value="INNER MEMBRANE PROTEIN"/>
    <property type="match status" value="1"/>
</dbReference>
<dbReference type="KEGG" id="cthi:THC_0568"/>